<evidence type="ECO:0000313" key="1">
    <source>
        <dbReference type="EMBL" id="NMW30915.1"/>
    </source>
</evidence>
<reference evidence="1 2" key="1">
    <citation type="submission" date="2020-04" db="EMBL/GenBank/DDBJ databases">
        <authorList>
            <person name="Liu A."/>
        </authorList>
    </citation>
    <scope>NUCLEOTIDE SEQUENCE [LARGE SCALE GENOMIC DNA]</scope>
    <source>
        <strain evidence="1 2">RZ02</strain>
    </source>
</reference>
<keyword evidence="2" id="KW-1185">Reference proteome</keyword>
<accession>A0A848QL52</accession>
<dbReference type="RefSeq" id="WP_170009977.1">
    <property type="nucleotide sequence ID" value="NZ_JABCRE010000002.1"/>
</dbReference>
<dbReference type="Pfam" id="PF08889">
    <property type="entry name" value="WbqC"/>
    <property type="match status" value="1"/>
</dbReference>
<sequence>MITAIMQPTYLPWIGYFDLIDLVDEFAFLDDAQVLKRSWGVRNRIVSQNGETFLTVPLSGHSQSSTSTFVGTAIDSGDKWRKTHLTTIRHAYGKAPYFAEVFPQLETLMSAGHTTIGAFNIDFISTTAALMGITTPLHKTSALKGVDGRKDDRLLAICKAMGADRYLAAQGSAAYIERDQESGAFAGSGVELLYHNFAHPEYPQLNDGFISHMSIVDLLMNCGYAQALDIIRSGRRPMLTSAQLKEQLA</sequence>
<proteinExistence type="predicted"/>
<dbReference type="InterPro" id="IPR014985">
    <property type="entry name" value="WbqC"/>
</dbReference>
<name>A0A848QL52_9SPHN</name>
<protein>
    <submittedName>
        <fullName evidence="1">WbqC family protein</fullName>
    </submittedName>
</protein>
<dbReference type="EMBL" id="JABCRE010000002">
    <property type="protein sequence ID" value="NMW30915.1"/>
    <property type="molecule type" value="Genomic_DNA"/>
</dbReference>
<gene>
    <name evidence="1" type="ORF">HKD42_02430</name>
</gene>
<dbReference type="Proteomes" id="UP000561181">
    <property type="component" value="Unassembled WGS sequence"/>
</dbReference>
<organism evidence="1 2">
    <name type="scientific">Pontixanthobacter rizhaonensis</name>
    <dbReference type="NCBI Taxonomy" id="2730337"/>
    <lineage>
        <taxon>Bacteria</taxon>
        <taxon>Pseudomonadati</taxon>
        <taxon>Pseudomonadota</taxon>
        <taxon>Alphaproteobacteria</taxon>
        <taxon>Sphingomonadales</taxon>
        <taxon>Erythrobacteraceae</taxon>
        <taxon>Pontixanthobacter</taxon>
    </lineage>
</organism>
<dbReference type="AlphaFoldDB" id="A0A848QL52"/>
<comment type="caution">
    <text evidence="1">The sequence shown here is derived from an EMBL/GenBank/DDBJ whole genome shotgun (WGS) entry which is preliminary data.</text>
</comment>
<evidence type="ECO:0000313" key="2">
    <source>
        <dbReference type="Proteomes" id="UP000561181"/>
    </source>
</evidence>